<evidence type="ECO:0000256" key="8">
    <source>
        <dbReference type="ARBA" id="ARBA00023125"/>
    </source>
</evidence>
<accession>A0A7T3PCU3</accession>
<keyword evidence="7" id="KW-0239">DNA-directed DNA polymerase</keyword>
<keyword evidence="10" id="KW-0812">Transmembrane</keyword>
<feature type="domain" description="DNA-directed DNA polymerase family B mitochondria/virus" evidence="11">
    <location>
        <begin position="314"/>
        <end position="400"/>
    </location>
</feature>
<dbReference type="AlphaFoldDB" id="A0A7T3PCU3"/>
<dbReference type="InterPro" id="IPR012337">
    <property type="entry name" value="RNaseH-like_sf"/>
</dbReference>
<evidence type="ECO:0000256" key="7">
    <source>
        <dbReference type="ARBA" id="ARBA00022932"/>
    </source>
</evidence>
<keyword evidence="4" id="KW-0808">Transferase</keyword>
<dbReference type="RefSeq" id="YP_010130264.1">
    <property type="nucleotide sequence ID" value="NC_056336.1"/>
</dbReference>
<evidence type="ECO:0000313" key="12">
    <source>
        <dbReference type="EMBL" id="QPZ51166.1"/>
    </source>
</evidence>
<evidence type="ECO:0000256" key="6">
    <source>
        <dbReference type="ARBA" id="ARBA00022705"/>
    </source>
</evidence>
<keyword evidence="5" id="KW-0548">Nucleotidyltransferase</keyword>
<name>A0A7T3PCU3_9AGAR</name>
<evidence type="ECO:0000256" key="5">
    <source>
        <dbReference type="ARBA" id="ARBA00022695"/>
    </source>
</evidence>
<dbReference type="GO" id="GO:0000166">
    <property type="term" value="F:nucleotide binding"/>
    <property type="evidence" value="ECO:0007669"/>
    <property type="project" value="InterPro"/>
</dbReference>
<organism evidence="12">
    <name type="scientific">Clavaria fumosa</name>
    <dbReference type="NCBI Taxonomy" id="264083"/>
    <lineage>
        <taxon>Eukaryota</taxon>
        <taxon>Fungi</taxon>
        <taxon>Dikarya</taxon>
        <taxon>Basidiomycota</taxon>
        <taxon>Agaricomycotina</taxon>
        <taxon>Agaricomycetes</taxon>
        <taxon>Agaricomycetidae</taxon>
        <taxon>Agaricales</taxon>
        <taxon>Clavariineae</taxon>
        <taxon>Clavariaceae</taxon>
        <taxon>Clavaria</taxon>
    </lineage>
</organism>
<evidence type="ECO:0000256" key="10">
    <source>
        <dbReference type="SAM" id="Phobius"/>
    </source>
</evidence>
<dbReference type="InterPro" id="IPR036397">
    <property type="entry name" value="RNaseH_sf"/>
</dbReference>
<comment type="catalytic activity">
    <reaction evidence="9">
        <text>DNA(n) + a 2'-deoxyribonucleoside 5'-triphosphate = DNA(n+1) + diphosphate</text>
        <dbReference type="Rhea" id="RHEA:22508"/>
        <dbReference type="Rhea" id="RHEA-COMP:17339"/>
        <dbReference type="Rhea" id="RHEA-COMP:17340"/>
        <dbReference type="ChEBI" id="CHEBI:33019"/>
        <dbReference type="ChEBI" id="CHEBI:61560"/>
        <dbReference type="ChEBI" id="CHEBI:173112"/>
        <dbReference type="EC" id="2.7.7.7"/>
    </reaction>
</comment>
<keyword evidence="6" id="KW-0235">DNA replication</keyword>
<keyword evidence="10" id="KW-1133">Transmembrane helix</keyword>
<comment type="similarity">
    <text evidence="1">Belongs to the DNA polymerase type-B family.</text>
</comment>
<gene>
    <name evidence="12" type="primary">orf415</name>
</gene>
<proteinExistence type="inferred from homology"/>
<feature type="transmembrane region" description="Helical" evidence="10">
    <location>
        <begin position="12"/>
        <end position="30"/>
    </location>
</feature>
<evidence type="ECO:0000256" key="4">
    <source>
        <dbReference type="ARBA" id="ARBA00022679"/>
    </source>
</evidence>
<sequence length="415" mass="49312">MSWLYSKKLITFLLSVSLIAYLCYLAYFYPDFYIKNVYNIYIIIIILSLIFYFKSYINSSIKYIYKILKNKLIKYDDSFITISEIHYSENGRYLKYVVYNNKLLDNLDVLYHIFNTLINNETFINFGYNKIIFITAIIEESIFSFHHNVLINNDTSFEIYYNKVKDIIKNHYESEGDSPSNLDNIPCFEIKIWNMDNLMNKNIKITSDARIILNKPPHNKTHLFIQKISYHKSNYIKPLKKVNIKTPQNLATLDIETIENKGFKIPCLISLTTPIDSKIFLINLNLLEINPEIVINNLWKEFFNYLETNNINFKTIYIHNLGRFDGIFLFKALSNFYKPNQLETIIDDKNKFIIISLKLNKHKIVFKDSFRIFPVSLDQLCKVFNVKGKTSTYNKNFNKINILKKKIFIKSFFKL</sequence>
<dbReference type="EMBL" id="MT114157">
    <property type="protein sequence ID" value="QPZ51166.1"/>
    <property type="molecule type" value="Genomic_DNA"/>
</dbReference>
<dbReference type="SUPFAM" id="SSF53098">
    <property type="entry name" value="Ribonuclease H-like"/>
    <property type="match status" value="1"/>
</dbReference>
<dbReference type="Pfam" id="PF03175">
    <property type="entry name" value="DNA_pol_B_2"/>
    <property type="match status" value="1"/>
</dbReference>
<geneLocation type="mitochondrion" evidence="12"/>
<evidence type="ECO:0000259" key="11">
    <source>
        <dbReference type="Pfam" id="PF03175"/>
    </source>
</evidence>
<dbReference type="Gene3D" id="3.30.420.10">
    <property type="entry name" value="Ribonuclease H-like superfamily/Ribonuclease H"/>
    <property type="match status" value="1"/>
</dbReference>
<dbReference type="InterPro" id="IPR004868">
    <property type="entry name" value="DNA-dir_DNA_pol_B_mt/vir"/>
</dbReference>
<reference evidence="12" key="1">
    <citation type="journal article" date="2020" name="IMA Fungus">
        <title>The 256 kb mitochondrial genome of Clavaria fumosa is the largest among phylum Basidiomycota and is rich in introns and intronic ORFs.</title>
        <authorList>
            <person name="Wang X."/>
            <person name="Wang Y."/>
            <person name="Yao W."/>
            <person name="Shen J."/>
            <person name="Chen M."/>
            <person name="Gao M."/>
            <person name="Ren J."/>
            <person name="Li Q."/>
            <person name="Liu N."/>
        </authorList>
    </citation>
    <scope>NUCLEOTIDE SEQUENCE</scope>
</reference>
<keyword evidence="12" id="KW-0496">Mitochondrion</keyword>
<keyword evidence="10" id="KW-0472">Membrane</keyword>
<dbReference type="GO" id="GO:0003677">
    <property type="term" value="F:DNA binding"/>
    <property type="evidence" value="ECO:0007669"/>
    <property type="project" value="UniProtKB-KW"/>
</dbReference>
<keyword evidence="8" id="KW-0238">DNA-binding</keyword>
<dbReference type="GO" id="GO:0003887">
    <property type="term" value="F:DNA-directed DNA polymerase activity"/>
    <property type="evidence" value="ECO:0007669"/>
    <property type="project" value="UniProtKB-KW"/>
</dbReference>
<protein>
    <recommendedName>
        <fullName evidence="3">Probable DNA polymerase</fullName>
        <ecNumber evidence="2">2.7.7.7</ecNumber>
    </recommendedName>
</protein>
<evidence type="ECO:0000256" key="1">
    <source>
        <dbReference type="ARBA" id="ARBA00005755"/>
    </source>
</evidence>
<evidence type="ECO:0000256" key="9">
    <source>
        <dbReference type="ARBA" id="ARBA00049244"/>
    </source>
</evidence>
<feature type="transmembrane region" description="Helical" evidence="10">
    <location>
        <begin position="36"/>
        <end position="53"/>
    </location>
</feature>
<evidence type="ECO:0000256" key="3">
    <source>
        <dbReference type="ARBA" id="ARBA00014385"/>
    </source>
</evidence>
<dbReference type="GO" id="GO:0006260">
    <property type="term" value="P:DNA replication"/>
    <property type="evidence" value="ECO:0007669"/>
    <property type="project" value="UniProtKB-KW"/>
</dbReference>
<dbReference type="EC" id="2.7.7.7" evidence="2"/>
<dbReference type="GeneID" id="65338606"/>
<evidence type="ECO:0000256" key="2">
    <source>
        <dbReference type="ARBA" id="ARBA00012417"/>
    </source>
</evidence>